<evidence type="ECO:0000313" key="1">
    <source>
        <dbReference type="EMBL" id="MBW8482835.1"/>
    </source>
</evidence>
<comment type="caution">
    <text evidence="1">The sequence shown here is derived from an EMBL/GenBank/DDBJ whole genome shotgun (WGS) entry which is preliminary data.</text>
</comment>
<protein>
    <submittedName>
        <fullName evidence="1">DUF2252 domain-containing protein</fullName>
    </submittedName>
</protein>
<gene>
    <name evidence="1" type="ORF">K1Y72_10680</name>
</gene>
<reference evidence="1 2" key="1">
    <citation type="submission" date="2021-07" db="EMBL/GenBank/DDBJ databases">
        <title>Actinomadura sp. PM05-2 isolated from lichen.</title>
        <authorList>
            <person name="Somphong A."/>
            <person name="Phongsopitanun W."/>
            <person name="Tanasupawat S."/>
            <person name="Peongsungnone V."/>
        </authorList>
    </citation>
    <scope>NUCLEOTIDE SEQUENCE [LARGE SCALE GENOMIC DNA]</scope>
    <source>
        <strain evidence="1 2">PM05-2</strain>
    </source>
</reference>
<dbReference type="Pfam" id="PF10009">
    <property type="entry name" value="DUF2252"/>
    <property type="match status" value="1"/>
</dbReference>
<evidence type="ECO:0000313" key="2">
    <source>
        <dbReference type="Proteomes" id="UP000774570"/>
    </source>
</evidence>
<dbReference type="PANTHER" id="PTHR39441">
    <property type="entry name" value="DUF2252 DOMAIN-CONTAINING PROTEIN"/>
    <property type="match status" value="1"/>
</dbReference>
<organism evidence="1 2">
    <name type="scientific">Actinomadura parmotrematis</name>
    <dbReference type="NCBI Taxonomy" id="2864039"/>
    <lineage>
        <taxon>Bacteria</taxon>
        <taxon>Bacillati</taxon>
        <taxon>Actinomycetota</taxon>
        <taxon>Actinomycetes</taxon>
        <taxon>Streptosporangiales</taxon>
        <taxon>Thermomonosporaceae</taxon>
        <taxon>Actinomadura</taxon>
    </lineage>
</organism>
<dbReference type="PANTHER" id="PTHR39441:SF1">
    <property type="entry name" value="DUF2252 DOMAIN-CONTAINING PROTEIN"/>
    <property type="match status" value="1"/>
</dbReference>
<keyword evidence="2" id="KW-1185">Reference proteome</keyword>
<accession>A0ABS7FS95</accession>
<name>A0ABS7FS95_9ACTN</name>
<dbReference type="RefSeq" id="WP_220165616.1">
    <property type="nucleotide sequence ID" value="NZ_JAIBOA010000005.1"/>
</dbReference>
<sequence>MSAPGARYAEGRALRKRVPRGAHAAWEPRRRPAARILAAQDRDRLPDLVPVRRARMAESPLAFLRGAAAVMAADLAGTPDTGLRVQACGDAHLLNFGVYASPERTLLFDVDDFDETLPGPWEWDLKRLAASCAVAAADNGCGESERHATALAAATGYRDGMREFAALGDLALFFTCTRAEDLLARIPWRSDRRRTGRNLRKARGRDSMQALRKLTTVRDGRLRIADDPPLLEHTGAVGLKAARANLRAYRRTLREDVAVLLDGYTLVDAARKAVGVGSVGTRCYVAVLQGRDRDDPLVLQVKEAGRSVLEPHLRRSEYLDQGHRVVAGQRLMQSSSDPFLGWSPGGDGRFYYWRQYRDMKGSADVTAMPPRALRLYARACGRGLALAHARTGDRLRIAGYIGRGEVFCRAVAAFGLAYAERNAADHREFLADNRG</sequence>
<proteinExistence type="predicted"/>
<dbReference type="EMBL" id="JAIBOA010000005">
    <property type="protein sequence ID" value="MBW8482835.1"/>
    <property type="molecule type" value="Genomic_DNA"/>
</dbReference>
<dbReference type="Proteomes" id="UP000774570">
    <property type="component" value="Unassembled WGS sequence"/>
</dbReference>
<dbReference type="InterPro" id="IPR018721">
    <property type="entry name" value="DUF2252"/>
</dbReference>